<dbReference type="OrthoDB" id="200355at2"/>
<keyword evidence="2" id="KW-1185">Reference proteome</keyword>
<organism evidence="1 2">
    <name type="scientific">Rariglobus hedericola</name>
    <dbReference type="NCBI Taxonomy" id="2597822"/>
    <lineage>
        <taxon>Bacteria</taxon>
        <taxon>Pseudomonadati</taxon>
        <taxon>Verrucomicrobiota</taxon>
        <taxon>Opitutia</taxon>
        <taxon>Opitutales</taxon>
        <taxon>Opitutaceae</taxon>
        <taxon>Rariglobus</taxon>
    </lineage>
</organism>
<sequence>MLIFNAWNVRTKSWRKCKTFYTFAPSLTPMSNPTFSECFCARYNIPPEQFAREVFRMCIYRRTRLFKWLLPLINQNHFAADFDLIYGVERLTRMRDFVTEAERFNEHPANRGFLRRKLCLRVSTTRLKALIKETLPRKAAGASADLSVEKGSSTPFEVASATLVTGHQASTQYSS</sequence>
<evidence type="ECO:0000313" key="1">
    <source>
        <dbReference type="EMBL" id="TSJ77353.1"/>
    </source>
</evidence>
<evidence type="ECO:0000313" key="2">
    <source>
        <dbReference type="Proteomes" id="UP000315648"/>
    </source>
</evidence>
<accession>A0A556QL26</accession>
<comment type="caution">
    <text evidence="1">The sequence shown here is derived from an EMBL/GenBank/DDBJ whole genome shotgun (WGS) entry which is preliminary data.</text>
</comment>
<dbReference type="EMBL" id="VMBG01000002">
    <property type="protein sequence ID" value="TSJ77353.1"/>
    <property type="molecule type" value="Genomic_DNA"/>
</dbReference>
<dbReference type="Proteomes" id="UP000315648">
    <property type="component" value="Unassembled WGS sequence"/>
</dbReference>
<reference evidence="1 2" key="1">
    <citation type="submission" date="2019-07" db="EMBL/GenBank/DDBJ databases">
        <title>Description of 53C-WASEF.</title>
        <authorList>
            <person name="Pitt A."/>
            <person name="Hahn M.W."/>
        </authorList>
    </citation>
    <scope>NUCLEOTIDE SEQUENCE [LARGE SCALE GENOMIC DNA]</scope>
    <source>
        <strain evidence="1 2">53C-WASEF</strain>
    </source>
</reference>
<proteinExistence type="predicted"/>
<dbReference type="AlphaFoldDB" id="A0A556QL26"/>
<name>A0A556QL26_9BACT</name>
<gene>
    <name evidence="1" type="ORF">FPL22_14775</name>
</gene>
<dbReference type="RefSeq" id="WP_144353756.1">
    <property type="nucleotide sequence ID" value="NZ_CBCRVV010000026.1"/>
</dbReference>
<protein>
    <submittedName>
        <fullName evidence="1">Uncharacterized protein</fullName>
    </submittedName>
</protein>